<dbReference type="SUPFAM" id="SSF56112">
    <property type="entry name" value="Protein kinase-like (PK-like)"/>
    <property type="match status" value="1"/>
</dbReference>
<dbReference type="PANTHER" id="PTHR11012">
    <property type="entry name" value="PROTEIN KINASE-LIKE DOMAIN-CONTAINING"/>
    <property type="match status" value="1"/>
</dbReference>
<evidence type="ECO:0000259" key="1">
    <source>
        <dbReference type="SMART" id="SM00587"/>
    </source>
</evidence>
<dbReference type="EnsemblMetazoa" id="AALFPA23_011677.R16589">
    <property type="protein sequence ID" value="AALFPA23_011677.P16589"/>
    <property type="gene ID" value="AALFPA23_011677"/>
</dbReference>
<keyword evidence="3" id="KW-1185">Reference proteome</keyword>
<reference evidence="3" key="1">
    <citation type="journal article" date="2015" name="Proc. Natl. Acad. Sci. U.S.A.">
        <title>Genome sequence of the Asian Tiger mosquito, Aedes albopictus, reveals insights into its biology, genetics, and evolution.</title>
        <authorList>
            <person name="Chen X.G."/>
            <person name="Jiang X."/>
            <person name="Gu J."/>
            <person name="Xu M."/>
            <person name="Wu Y."/>
            <person name="Deng Y."/>
            <person name="Zhang C."/>
            <person name="Bonizzoni M."/>
            <person name="Dermauw W."/>
            <person name="Vontas J."/>
            <person name="Armbruster P."/>
            <person name="Huang X."/>
            <person name="Yang Y."/>
            <person name="Zhang H."/>
            <person name="He W."/>
            <person name="Peng H."/>
            <person name="Liu Y."/>
            <person name="Wu K."/>
            <person name="Chen J."/>
            <person name="Lirakis M."/>
            <person name="Topalis P."/>
            <person name="Van Leeuwen T."/>
            <person name="Hall A.B."/>
            <person name="Jiang X."/>
            <person name="Thorpe C."/>
            <person name="Mueller R.L."/>
            <person name="Sun C."/>
            <person name="Waterhouse R.M."/>
            <person name="Yan G."/>
            <person name="Tu Z.J."/>
            <person name="Fang X."/>
            <person name="James A.A."/>
        </authorList>
    </citation>
    <scope>NUCLEOTIDE SEQUENCE [LARGE SCALE GENOMIC DNA]</scope>
    <source>
        <strain evidence="3">Foshan</strain>
    </source>
</reference>
<dbReference type="Proteomes" id="UP000069940">
    <property type="component" value="Unassembled WGS sequence"/>
</dbReference>
<dbReference type="Gene3D" id="3.90.1200.10">
    <property type="match status" value="1"/>
</dbReference>
<dbReference type="Pfam" id="PF02958">
    <property type="entry name" value="EcKL"/>
    <property type="match status" value="1"/>
</dbReference>
<dbReference type="InterPro" id="IPR004119">
    <property type="entry name" value="EcKL"/>
</dbReference>
<evidence type="ECO:0000313" key="2">
    <source>
        <dbReference type="EnsemblMetazoa" id="AALFPA23_011677.P16589"/>
    </source>
</evidence>
<reference evidence="2" key="2">
    <citation type="submission" date="2025-05" db="UniProtKB">
        <authorList>
            <consortium name="EnsemblMetazoa"/>
        </authorList>
    </citation>
    <scope>IDENTIFICATION</scope>
    <source>
        <strain evidence="2">Foshan</strain>
    </source>
</reference>
<evidence type="ECO:0000313" key="3">
    <source>
        <dbReference type="Proteomes" id="UP000069940"/>
    </source>
</evidence>
<protein>
    <recommendedName>
        <fullName evidence="1">CHK kinase-like domain-containing protein</fullName>
    </recommendedName>
</protein>
<dbReference type="InterPro" id="IPR011009">
    <property type="entry name" value="Kinase-like_dom_sf"/>
</dbReference>
<accession>A0ABM1YS56</accession>
<feature type="domain" description="CHK kinase-like" evidence="1">
    <location>
        <begin position="144"/>
        <end position="348"/>
    </location>
</feature>
<dbReference type="InterPro" id="IPR015897">
    <property type="entry name" value="CHK_kinase-like"/>
</dbReference>
<dbReference type="SMART" id="SM00587">
    <property type="entry name" value="CHK"/>
    <property type="match status" value="1"/>
</dbReference>
<sequence>MINLSDLITDDDCLEVVRNALGDGYRVITFRLEKIAGQPGFLGEYARLVVSTEQLVSLSRDSIEYGHHLLLKIKFQETELKQDHSYFVKCLPFTDAKQRQIIEEIGIFTKEARCYRELFSRFEKSPEKVLKWRPECWLARDDLMVMEDLAVAGFRTMPFQKPFGKEHMVLILERIAQMHACSLDLEINRMKGKRLDETFGEMLFETTFMRESPWFVAGLKGILRTALDGSKYSQNPEYKAIVQSQMLDKMNRIYELSQPTRNFQSVIVHKDLWYNNMMFRFERNQEGEILYDKPSDCILIDFQISRYQPPAIDFLCTIYLLTRRPHRDQLYDFYVKYYYDQLRHKLDILQLQLDRILPWQQWLDSLEHYKLFGLLWSGVLHAYVNLPEGYIGKLHAEDPEAYHEFGLVSRDGVLMKFFHSDAYYRETLLDSVEETLEYLFEFK</sequence>
<dbReference type="PANTHER" id="PTHR11012:SF59">
    <property type="entry name" value="CHK KINASE-LIKE DOMAIN-CONTAINING PROTEIN-RELATED"/>
    <property type="match status" value="1"/>
</dbReference>
<dbReference type="GeneID" id="109398282"/>
<dbReference type="RefSeq" id="XP_062710707.1">
    <property type="nucleotide sequence ID" value="XM_062854723.1"/>
</dbReference>
<name>A0ABM1YS56_AEDAL</name>
<organism evidence="2 3">
    <name type="scientific">Aedes albopictus</name>
    <name type="common">Asian tiger mosquito</name>
    <name type="synonym">Stegomyia albopicta</name>
    <dbReference type="NCBI Taxonomy" id="7160"/>
    <lineage>
        <taxon>Eukaryota</taxon>
        <taxon>Metazoa</taxon>
        <taxon>Ecdysozoa</taxon>
        <taxon>Arthropoda</taxon>
        <taxon>Hexapoda</taxon>
        <taxon>Insecta</taxon>
        <taxon>Pterygota</taxon>
        <taxon>Neoptera</taxon>
        <taxon>Endopterygota</taxon>
        <taxon>Diptera</taxon>
        <taxon>Nematocera</taxon>
        <taxon>Culicoidea</taxon>
        <taxon>Culicidae</taxon>
        <taxon>Culicinae</taxon>
        <taxon>Aedini</taxon>
        <taxon>Aedes</taxon>
        <taxon>Stegomyia</taxon>
    </lineage>
</organism>
<proteinExistence type="predicted"/>